<gene>
    <name evidence="3" type="ORF">PAXINDRAFT_13198</name>
</gene>
<reference evidence="4" key="2">
    <citation type="submission" date="2015-01" db="EMBL/GenBank/DDBJ databases">
        <title>Evolutionary Origins and Diversification of the Mycorrhizal Mutualists.</title>
        <authorList>
            <consortium name="DOE Joint Genome Institute"/>
            <consortium name="Mycorrhizal Genomics Consortium"/>
            <person name="Kohler A."/>
            <person name="Kuo A."/>
            <person name="Nagy L.G."/>
            <person name="Floudas D."/>
            <person name="Copeland A."/>
            <person name="Barry K.W."/>
            <person name="Cichocki N."/>
            <person name="Veneault-Fourrey C."/>
            <person name="LaButti K."/>
            <person name="Lindquist E.A."/>
            <person name="Lipzen A."/>
            <person name="Lundell T."/>
            <person name="Morin E."/>
            <person name="Murat C."/>
            <person name="Riley R."/>
            <person name="Ohm R."/>
            <person name="Sun H."/>
            <person name="Tunlid A."/>
            <person name="Henrissat B."/>
            <person name="Grigoriev I.V."/>
            <person name="Hibbett D.S."/>
            <person name="Martin F."/>
        </authorList>
    </citation>
    <scope>NUCLEOTIDE SEQUENCE [LARGE SCALE GENOMIC DNA]</scope>
    <source>
        <strain evidence="4">ATCC 200175</strain>
    </source>
</reference>
<keyword evidence="1" id="KW-0233">DNA recombination</keyword>
<dbReference type="SUPFAM" id="SSF56349">
    <property type="entry name" value="DNA breaking-rejoining enzymes"/>
    <property type="match status" value="1"/>
</dbReference>
<sequence length="193" mass="21986">MPFPLANPNNAIRPDFTTEEHADARQQLIDNGIPEAQVSAVLTNLWTQTNEKEKIRWATRLEEEALAEAEAQTRATEEEAQRQKELDDEDAKFLQEEQSGLRPLSRTEVTKRIANIAATHNMPNLKGHSLRIGGTLHYLLRGTPFDVVKSMGRWAGDSFTLYLRQHAVILAPYLTDRPDILDRVTRYTMPPVR</sequence>
<reference evidence="3 4" key="1">
    <citation type="submission" date="2014-06" db="EMBL/GenBank/DDBJ databases">
        <authorList>
            <consortium name="DOE Joint Genome Institute"/>
            <person name="Kuo A."/>
            <person name="Kohler A."/>
            <person name="Nagy L.G."/>
            <person name="Floudas D."/>
            <person name="Copeland A."/>
            <person name="Barry K.W."/>
            <person name="Cichocki N."/>
            <person name="Veneault-Fourrey C."/>
            <person name="LaButti K."/>
            <person name="Lindquist E.A."/>
            <person name="Lipzen A."/>
            <person name="Lundell T."/>
            <person name="Morin E."/>
            <person name="Murat C."/>
            <person name="Sun H."/>
            <person name="Tunlid A."/>
            <person name="Henrissat B."/>
            <person name="Grigoriev I.V."/>
            <person name="Hibbett D.S."/>
            <person name="Martin F."/>
            <person name="Nordberg H.P."/>
            <person name="Cantor M.N."/>
            <person name="Hua S.X."/>
        </authorList>
    </citation>
    <scope>NUCLEOTIDE SEQUENCE [LARGE SCALE GENOMIC DNA]</scope>
    <source>
        <strain evidence="3 4">ATCC 200175</strain>
    </source>
</reference>
<dbReference type="InterPro" id="IPR013762">
    <property type="entry name" value="Integrase-like_cat_sf"/>
</dbReference>
<feature type="compositionally biased region" description="Basic and acidic residues" evidence="2">
    <location>
        <begin position="75"/>
        <end position="88"/>
    </location>
</feature>
<evidence type="ECO:0000313" key="4">
    <source>
        <dbReference type="Proteomes" id="UP000053647"/>
    </source>
</evidence>
<dbReference type="GO" id="GO:0015074">
    <property type="term" value="P:DNA integration"/>
    <property type="evidence" value="ECO:0007669"/>
    <property type="project" value="InterPro"/>
</dbReference>
<dbReference type="Gene3D" id="1.10.443.10">
    <property type="entry name" value="Intergrase catalytic core"/>
    <property type="match status" value="1"/>
</dbReference>
<feature type="region of interest" description="Disordered" evidence="2">
    <location>
        <begin position="67"/>
        <end position="88"/>
    </location>
</feature>
<dbReference type="HOGENOM" id="CLU_1409205_0_0_1"/>
<dbReference type="AlphaFoldDB" id="A0A0C9TUE9"/>
<dbReference type="GO" id="GO:0006310">
    <property type="term" value="P:DNA recombination"/>
    <property type="evidence" value="ECO:0007669"/>
    <property type="project" value="UniProtKB-KW"/>
</dbReference>
<protein>
    <recommendedName>
        <fullName evidence="5">Tyr recombinase domain-containing protein</fullName>
    </recommendedName>
</protein>
<name>A0A0C9TUE9_PAXIN</name>
<dbReference type="Proteomes" id="UP000053647">
    <property type="component" value="Unassembled WGS sequence"/>
</dbReference>
<dbReference type="OrthoDB" id="2688210at2759"/>
<dbReference type="GO" id="GO:0003677">
    <property type="term" value="F:DNA binding"/>
    <property type="evidence" value="ECO:0007669"/>
    <property type="project" value="InterPro"/>
</dbReference>
<dbReference type="EMBL" id="KN819347">
    <property type="protein sequence ID" value="KIJ13873.1"/>
    <property type="molecule type" value="Genomic_DNA"/>
</dbReference>
<keyword evidence="4" id="KW-1185">Reference proteome</keyword>
<organism evidence="3 4">
    <name type="scientific">Paxillus involutus ATCC 200175</name>
    <dbReference type="NCBI Taxonomy" id="664439"/>
    <lineage>
        <taxon>Eukaryota</taxon>
        <taxon>Fungi</taxon>
        <taxon>Dikarya</taxon>
        <taxon>Basidiomycota</taxon>
        <taxon>Agaricomycotina</taxon>
        <taxon>Agaricomycetes</taxon>
        <taxon>Agaricomycetidae</taxon>
        <taxon>Boletales</taxon>
        <taxon>Paxilineae</taxon>
        <taxon>Paxillaceae</taxon>
        <taxon>Paxillus</taxon>
    </lineage>
</organism>
<evidence type="ECO:0000256" key="1">
    <source>
        <dbReference type="ARBA" id="ARBA00023172"/>
    </source>
</evidence>
<proteinExistence type="predicted"/>
<evidence type="ECO:0000256" key="2">
    <source>
        <dbReference type="SAM" id="MobiDB-lite"/>
    </source>
</evidence>
<accession>A0A0C9TUE9</accession>
<evidence type="ECO:0008006" key="5">
    <source>
        <dbReference type="Google" id="ProtNLM"/>
    </source>
</evidence>
<dbReference type="InterPro" id="IPR011010">
    <property type="entry name" value="DNA_brk_join_enz"/>
</dbReference>
<evidence type="ECO:0000313" key="3">
    <source>
        <dbReference type="EMBL" id="KIJ13873.1"/>
    </source>
</evidence>